<dbReference type="Pfam" id="PF01975">
    <property type="entry name" value="SurE"/>
    <property type="match status" value="1"/>
</dbReference>
<sequence>MKLVGLFTALAAALLCTESAAISILMGNDDGFGSAQLREFYRLLKADGHEVLVVAPVDNQSGQGGRSVFTASRNLTTASEFNLVPAGSPSLGRDPTDPDIWYYNGTPAACTFVALDFVLPRYYGNRTIDLYVGGPNYGTNLGGFLYTLSGTMGGTYAAIGRDIPGIAFSGGNSEQRSYTWINATTASGSPDPATIHAELSFKLVKQLIDGTPTGQRLLPLGYGINVNTPFITSFTNDSCVDPPFVQTRFTGGSFTDIAVYNETTGLFKYGNFIAEGVNRCINGDCSLPGELPVVDDSCSGSVSVFTIDYDAPLGPEQGGVRAALSPLVHFESRDRMSVKARNGLSKEDLEASRPLRHE</sequence>
<feature type="signal peptide" evidence="5">
    <location>
        <begin position="1"/>
        <end position="21"/>
    </location>
</feature>
<dbReference type="Proteomes" id="UP001358417">
    <property type="component" value="Unassembled WGS sequence"/>
</dbReference>
<keyword evidence="3" id="KW-0378">Hydrolase</keyword>
<evidence type="ECO:0000256" key="3">
    <source>
        <dbReference type="ARBA" id="ARBA00022801"/>
    </source>
</evidence>
<dbReference type="EMBL" id="JAVRRD010000010">
    <property type="protein sequence ID" value="KAK5054439.1"/>
    <property type="molecule type" value="Genomic_DNA"/>
</dbReference>
<evidence type="ECO:0000313" key="8">
    <source>
        <dbReference type="Proteomes" id="UP001358417"/>
    </source>
</evidence>
<dbReference type="SUPFAM" id="SSF64167">
    <property type="entry name" value="SurE-like"/>
    <property type="match status" value="1"/>
</dbReference>
<evidence type="ECO:0000256" key="4">
    <source>
        <dbReference type="SAM" id="MobiDB-lite"/>
    </source>
</evidence>
<dbReference type="InterPro" id="IPR030048">
    <property type="entry name" value="SurE"/>
</dbReference>
<evidence type="ECO:0000313" key="7">
    <source>
        <dbReference type="EMBL" id="KAK5054439.1"/>
    </source>
</evidence>
<organism evidence="7 8">
    <name type="scientific">Exophiala bonariae</name>
    <dbReference type="NCBI Taxonomy" id="1690606"/>
    <lineage>
        <taxon>Eukaryota</taxon>
        <taxon>Fungi</taxon>
        <taxon>Dikarya</taxon>
        <taxon>Ascomycota</taxon>
        <taxon>Pezizomycotina</taxon>
        <taxon>Eurotiomycetes</taxon>
        <taxon>Chaetothyriomycetidae</taxon>
        <taxon>Chaetothyriales</taxon>
        <taxon>Herpotrichiellaceae</taxon>
        <taxon>Exophiala</taxon>
    </lineage>
</organism>
<keyword evidence="5" id="KW-0732">Signal</keyword>
<feature type="chain" id="PRO_5043462999" description="Survival protein SurE-like phosphatase/nucleotidase domain-containing protein" evidence="5">
    <location>
        <begin position="22"/>
        <end position="358"/>
    </location>
</feature>
<dbReference type="GeneID" id="89969550"/>
<dbReference type="PANTHER" id="PTHR30457:SF0">
    <property type="entry name" value="PHOSPHATASE, PUTATIVE (AFU_ORTHOLOGUE AFUA_4G01070)-RELATED"/>
    <property type="match status" value="1"/>
</dbReference>
<feature type="domain" description="Survival protein SurE-like phosphatase/nucleotidase" evidence="6">
    <location>
        <begin position="24"/>
        <end position="233"/>
    </location>
</feature>
<accession>A0AAV9NFS2</accession>
<evidence type="ECO:0000259" key="6">
    <source>
        <dbReference type="Pfam" id="PF01975"/>
    </source>
</evidence>
<reference evidence="7 8" key="1">
    <citation type="submission" date="2023-08" db="EMBL/GenBank/DDBJ databases">
        <title>Black Yeasts Isolated from many extreme environments.</title>
        <authorList>
            <person name="Coleine C."/>
            <person name="Stajich J.E."/>
            <person name="Selbmann L."/>
        </authorList>
    </citation>
    <scope>NUCLEOTIDE SEQUENCE [LARGE SCALE GENOMIC DNA]</scope>
    <source>
        <strain evidence="7 8">CCFEE 5792</strain>
    </source>
</reference>
<evidence type="ECO:0000256" key="5">
    <source>
        <dbReference type="SAM" id="SignalP"/>
    </source>
</evidence>
<feature type="region of interest" description="Disordered" evidence="4">
    <location>
        <begin position="339"/>
        <end position="358"/>
    </location>
</feature>
<name>A0AAV9NFS2_9EURO</name>
<dbReference type="PANTHER" id="PTHR30457">
    <property type="entry name" value="5'-NUCLEOTIDASE SURE"/>
    <property type="match status" value="1"/>
</dbReference>
<dbReference type="InterPro" id="IPR036523">
    <property type="entry name" value="SurE-like_sf"/>
</dbReference>
<comment type="caution">
    <text evidence="7">The sequence shown here is derived from an EMBL/GenBank/DDBJ whole genome shotgun (WGS) entry which is preliminary data.</text>
</comment>
<dbReference type="GO" id="GO:0046872">
    <property type="term" value="F:metal ion binding"/>
    <property type="evidence" value="ECO:0007669"/>
    <property type="project" value="UniProtKB-KW"/>
</dbReference>
<proteinExistence type="inferred from homology"/>
<dbReference type="RefSeq" id="XP_064707212.1">
    <property type="nucleotide sequence ID" value="XM_064844954.1"/>
</dbReference>
<dbReference type="InterPro" id="IPR002828">
    <property type="entry name" value="SurE-like_Pase/nucleotidase"/>
</dbReference>
<gene>
    <name evidence="7" type="ORF">LTR84_001329</name>
</gene>
<protein>
    <recommendedName>
        <fullName evidence="6">Survival protein SurE-like phosphatase/nucleotidase domain-containing protein</fullName>
    </recommendedName>
</protein>
<dbReference type="Gene3D" id="3.40.1210.10">
    <property type="entry name" value="Survival protein SurE-like phosphatase/nucleotidase"/>
    <property type="match status" value="1"/>
</dbReference>
<evidence type="ECO:0000256" key="2">
    <source>
        <dbReference type="ARBA" id="ARBA00022723"/>
    </source>
</evidence>
<feature type="compositionally biased region" description="Basic and acidic residues" evidence="4">
    <location>
        <begin position="344"/>
        <end position="358"/>
    </location>
</feature>
<keyword evidence="2" id="KW-0479">Metal-binding</keyword>
<dbReference type="AlphaFoldDB" id="A0AAV9NFS2"/>
<comment type="similarity">
    <text evidence="1">Belongs to the SurE nucleotidase family.</text>
</comment>
<dbReference type="GO" id="GO:0008252">
    <property type="term" value="F:nucleotidase activity"/>
    <property type="evidence" value="ECO:0007669"/>
    <property type="project" value="InterPro"/>
</dbReference>
<keyword evidence="8" id="KW-1185">Reference proteome</keyword>
<evidence type="ECO:0000256" key="1">
    <source>
        <dbReference type="ARBA" id="ARBA00011062"/>
    </source>
</evidence>